<evidence type="ECO:0000256" key="2">
    <source>
        <dbReference type="ARBA" id="ARBA00022723"/>
    </source>
</evidence>
<protein>
    <submittedName>
        <fullName evidence="5">Uncharacterized protein</fullName>
    </submittedName>
</protein>
<dbReference type="InterPro" id="IPR023198">
    <property type="entry name" value="PGP-like_dom2"/>
</dbReference>
<dbReference type="InterPro" id="IPR023214">
    <property type="entry name" value="HAD_sf"/>
</dbReference>
<dbReference type="SFLD" id="SFLDG01129">
    <property type="entry name" value="C1.5:_HAD__Beta-PGM__Phosphata"/>
    <property type="match status" value="1"/>
</dbReference>
<dbReference type="EMBL" id="MN740810">
    <property type="protein sequence ID" value="QHU12902.1"/>
    <property type="molecule type" value="Genomic_DNA"/>
</dbReference>
<dbReference type="PANTHER" id="PTHR46193:SF18">
    <property type="entry name" value="HEXITOL PHOSPHATASE B"/>
    <property type="match status" value="1"/>
</dbReference>
<proteinExistence type="predicted"/>
<name>A0A6C0K4C1_9ZZZZ</name>
<accession>A0A6C0K4C1</accession>
<evidence type="ECO:0000256" key="3">
    <source>
        <dbReference type="ARBA" id="ARBA00022842"/>
    </source>
</evidence>
<evidence type="ECO:0000256" key="1">
    <source>
        <dbReference type="ARBA" id="ARBA00001946"/>
    </source>
</evidence>
<dbReference type="InterPro" id="IPR036412">
    <property type="entry name" value="HAD-like_sf"/>
</dbReference>
<dbReference type="InterPro" id="IPR041492">
    <property type="entry name" value="HAD_2"/>
</dbReference>
<keyword evidence="3" id="KW-0460">Magnesium</keyword>
<keyword evidence="4" id="KW-0119">Carbohydrate metabolism</keyword>
<dbReference type="SUPFAM" id="SSF56784">
    <property type="entry name" value="HAD-like"/>
    <property type="match status" value="1"/>
</dbReference>
<dbReference type="GO" id="GO:0003824">
    <property type="term" value="F:catalytic activity"/>
    <property type="evidence" value="ECO:0007669"/>
    <property type="project" value="UniProtKB-ARBA"/>
</dbReference>
<reference evidence="5" key="1">
    <citation type="journal article" date="2020" name="Nature">
        <title>Giant virus diversity and host interactions through global metagenomics.</title>
        <authorList>
            <person name="Schulz F."/>
            <person name="Roux S."/>
            <person name="Paez-Espino D."/>
            <person name="Jungbluth S."/>
            <person name="Walsh D.A."/>
            <person name="Denef V.J."/>
            <person name="McMahon K.D."/>
            <person name="Konstantinidis K.T."/>
            <person name="Eloe-Fadrosh E.A."/>
            <person name="Kyrpides N.C."/>
            <person name="Woyke T."/>
        </authorList>
    </citation>
    <scope>NUCLEOTIDE SEQUENCE</scope>
    <source>
        <strain evidence="5">GVMAG-S-1101172-89</strain>
    </source>
</reference>
<dbReference type="NCBIfam" id="TIGR01509">
    <property type="entry name" value="HAD-SF-IA-v3"/>
    <property type="match status" value="1"/>
</dbReference>
<comment type="cofactor">
    <cofactor evidence="1">
        <name>Mg(2+)</name>
        <dbReference type="ChEBI" id="CHEBI:18420"/>
    </cofactor>
</comment>
<dbReference type="Pfam" id="PF13419">
    <property type="entry name" value="HAD_2"/>
    <property type="match status" value="1"/>
</dbReference>
<dbReference type="GO" id="GO:0046872">
    <property type="term" value="F:metal ion binding"/>
    <property type="evidence" value="ECO:0007669"/>
    <property type="project" value="UniProtKB-KW"/>
</dbReference>
<evidence type="ECO:0000313" key="5">
    <source>
        <dbReference type="EMBL" id="QHU12902.1"/>
    </source>
</evidence>
<dbReference type="Gene3D" id="3.40.50.1000">
    <property type="entry name" value="HAD superfamily/HAD-like"/>
    <property type="match status" value="1"/>
</dbReference>
<dbReference type="AlphaFoldDB" id="A0A6C0K4C1"/>
<dbReference type="InterPro" id="IPR051600">
    <property type="entry name" value="Beta-PGM-like"/>
</dbReference>
<sequence length="206" mass="23270">MIRNIVFDLDGVLFDGRGFHAITFLEAVKAVIPCTSLTEEYHEKYLDSLSTKQKLVRLGFDDDICKRIYDMKQDMTAKNIKTHITPNKKVQEICQGLTALGFKLFCVSNSIRSTIEVCLKGMGVIELFTGIVSNQDTTEQKPSPEPYFTLYRNYNLDPKECLIVEDSPHGIESATKSGGNVLPVKDCSEVTMDRIMNVLMNFQSRL</sequence>
<dbReference type="Gene3D" id="1.10.150.240">
    <property type="entry name" value="Putative phosphatase, domain 2"/>
    <property type="match status" value="1"/>
</dbReference>
<dbReference type="InterPro" id="IPR006439">
    <property type="entry name" value="HAD-SF_hydro_IA"/>
</dbReference>
<dbReference type="PANTHER" id="PTHR46193">
    <property type="entry name" value="6-PHOSPHOGLUCONATE PHOSPHATASE"/>
    <property type="match status" value="1"/>
</dbReference>
<dbReference type="SFLD" id="SFLDS00003">
    <property type="entry name" value="Haloacid_Dehalogenase"/>
    <property type="match status" value="1"/>
</dbReference>
<evidence type="ECO:0000256" key="4">
    <source>
        <dbReference type="ARBA" id="ARBA00023277"/>
    </source>
</evidence>
<organism evidence="5">
    <name type="scientific">viral metagenome</name>
    <dbReference type="NCBI Taxonomy" id="1070528"/>
    <lineage>
        <taxon>unclassified sequences</taxon>
        <taxon>metagenomes</taxon>
        <taxon>organismal metagenomes</taxon>
    </lineage>
</organism>
<keyword evidence="2" id="KW-0479">Metal-binding</keyword>